<sequence>MKIKTLVVALLASATLMGCTSTQEFLDDNQINATQAAGNRGKFEFSCDAVTTTVLNRKTIDLYRFEVPQYQIGVAGCGKKEVYIVNCNEENGCMVYDSKHDFLKDDKQQPDSTLTSIE</sequence>
<proteinExistence type="predicted"/>
<dbReference type="Proteomes" id="UP000318717">
    <property type="component" value="Unassembled WGS sequence"/>
</dbReference>
<evidence type="ECO:0000313" key="2">
    <source>
        <dbReference type="EMBL" id="GEA51613.1"/>
    </source>
</evidence>
<feature type="chain" id="PRO_5021282779" description="Lipoprotein" evidence="1">
    <location>
        <begin position="23"/>
        <end position="118"/>
    </location>
</feature>
<gene>
    <name evidence="2" type="ORF">VIN01S_24170</name>
</gene>
<dbReference type="EMBL" id="BJLF01000011">
    <property type="protein sequence ID" value="GEA51613.1"/>
    <property type="molecule type" value="Genomic_DNA"/>
</dbReference>
<evidence type="ECO:0000256" key="1">
    <source>
        <dbReference type="SAM" id="SignalP"/>
    </source>
</evidence>
<evidence type="ECO:0008006" key="4">
    <source>
        <dbReference type="Google" id="ProtNLM"/>
    </source>
</evidence>
<dbReference type="AlphaFoldDB" id="A0A4Y3HWQ2"/>
<feature type="signal peptide" evidence="1">
    <location>
        <begin position="1"/>
        <end position="22"/>
    </location>
</feature>
<protein>
    <recommendedName>
        <fullName evidence="4">Lipoprotein</fullName>
    </recommendedName>
</protein>
<keyword evidence="1" id="KW-0732">Signal</keyword>
<evidence type="ECO:0000313" key="3">
    <source>
        <dbReference type="Proteomes" id="UP000318717"/>
    </source>
</evidence>
<dbReference type="OrthoDB" id="5878221at2"/>
<accession>A0A4Y3HWQ2</accession>
<dbReference type="RefSeq" id="WP_141346098.1">
    <property type="nucleotide sequence ID" value="NZ_BJLF01000011.1"/>
</dbReference>
<comment type="caution">
    <text evidence="2">The sequence shown here is derived from an EMBL/GenBank/DDBJ whole genome shotgun (WGS) entry which is preliminary data.</text>
</comment>
<reference evidence="2 3" key="1">
    <citation type="submission" date="2019-06" db="EMBL/GenBank/DDBJ databases">
        <title>Whole genome shotgun sequence of Vibrio inusitatus NBRC 102082.</title>
        <authorList>
            <person name="Hosoyama A."/>
            <person name="Uohara A."/>
            <person name="Ohji S."/>
            <person name="Ichikawa N."/>
        </authorList>
    </citation>
    <scope>NUCLEOTIDE SEQUENCE [LARGE SCALE GENOMIC DNA]</scope>
    <source>
        <strain evidence="2 3">NBRC 102082</strain>
    </source>
</reference>
<organism evidence="2 3">
    <name type="scientific">Vibrio inusitatus NBRC 102082</name>
    <dbReference type="NCBI Taxonomy" id="1219070"/>
    <lineage>
        <taxon>Bacteria</taxon>
        <taxon>Pseudomonadati</taxon>
        <taxon>Pseudomonadota</taxon>
        <taxon>Gammaproteobacteria</taxon>
        <taxon>Vibrionales</taxon>
        <taxon>Vibrionaceae</taxon>
        <taxon>Vibrio</taxon>
    </lineage>
</organism>
<dbReference type="PROSITE" id="PS51257">
    <property type="entry name" value="PROKAR_LIPOPROTEIN"/>
    <property type="match status" value="1"/>
</dbReference>
<name>A0A4Y3HWQ2_9VIBR</name>
<keyword evidence="3" id="KW-1185">Reference proteome</keyword>